<proteinExistence type="predicted"/>
<dbReference type="EMBL" id="SDMK01000001">
    <property type="protein sequence ID" value="RXS97713.1"/>
    <property type="molecule type" value="Genomic_DNA"/>
</dbReference>
<reference evidence="1 2" key="1">
    <citation type="journal article" date="2016" name="Int. J. Syst. Evol. Microbiol.">
        <title>Acidipila dinghuensis sp. nov., an acidobacterium isolated from forest soil.</title>
        <authorList>
            <person name="Jiang Y.W."/>
            <person name="Wang J."/>
            <person name="Chen M.H."/>
            <person name="Lv Y.Y."/>
            <person name="Qiu L.H."/>
        </authorList>
    </citation>
    <scope>NUCLEOTIDE SEQUENCE [LARGE SCALE GENOMIC DNA]</scope>
    <source>
        <strain evidence="1 2">DHOF10</strain>
    </source>
</reference>
<name>A0A4Q1SJU4_9BACT</name>
<evidence type="ECO:0000313" key="1">
    <source>
        <dbReference type="EMBL" id="RXS97713.1"/>
    </source>
</evidence>
<keyword evidence="2" id="KW-1185">Reference proteome</keyword>
<accession>A0A4Q1SJU4</accession>
<dbReference type="AlphaFoldDB" id="A0A4Q1SJU4"/>
<dbReference type="RefSeq" id="WP_129207492.1">
    <property type="nucleotide sequence ID" value="NZ_BMGU01000001.1"/>
</dbReference>
<protein>
    <recommendedName>
        <fullName evidence="3">DUF3352 domain-containing protein</fullName>
    </recommendedName>
</protein>
<evidence type="ECO:0000313" key="2">
    <source>
        <dbReference type="Proteomes" id="UP000290253"/>
    </source>
</evidence>
<comment type="caution">
    <text evidence="1">The sequence shown here is derived from an EMBL/GenBank/DDBJ whole genome shotgun (WGS) entry which is preliminary data.</text>
</comment>
<organism evidence="1 2">
    <name type="scientific">Silvibacterium dinghuense</name>
    <dbReference type="NCBI Taxonomy" id="1560006"/>
    <lineage>
        <taxon>Bacteria</taxon>
        <taxon>Pseudomonadati</taxon>
        <taxon>Acidobacteriota</taxon>
        <taxon>Terriglobia</taxon>
        <taxon>Terriglobales</taxon>
        <taxon>Acidobacteriaceae</taxon>
        <taxon>Silvibacterium</taxon>
    </lineage>
</organism>
<gene>
    <name evidence="1" type="ORF">ESZ00_07535</name>
</gene>
<dbReference type="Proteomes" id="UP000290253">
    <property type="component" value="Unassembled WGS sequence"/>
</dbReference>
<evidence type="ECO:0008006" key="3">
    <source>
        <dbReference type="Google" id="ProtNLM"/>
    </source>
</evidence>
<sequence>MRRRTRLTIAIVVLFLLLVGAAIYLRKKAPPEAARLLPESDGIVYVDLRPLRAATHFDRHPVAHDPDYQKFIDATGIQPERDLDEAAFALHRMSDPKGPNGPVAFSEVFVGHFDGRRVAAWLQGESASTESYAGHDIYSITNDGRTVRVALLSYDMIAVSNTPSAEQIHSILDRYRTAALPFTGSTLLAKHYVDVPLLSLAWGIGQIGLPLGDNDGRLSVMGLSLPLAQDATFVASLSWAGKTHLRVEEIASSDADAKAAVDSLGTLLSLARAAADQPGISTDPAEAAVASDTRTLLDSARIDQHHNRAVLTAAIPDDLLQRLVAVPATLGRTSASH</sequence>
<dbReference type="OrthoDB" id="115250at2"/>